<dbReference type="Proteomes" id="UP000235672">
    <property type="component" value="Unassembled WGS sequence"/>
</dbReference>
<organism evidence="3 4">
    <name type="scientific">Hyaloscypha hepaticicola</name>
    <dbReference type="NCBI Taxonomy" id="2082293"/>
    <lineage>
        <taxon>Eukaryota</taxon>
        <taxon>Fungi</taxon>
        <taxon>Dikarya</taxon>
        <taxon>Ascomycota</taxon>
        <taxon>Pezizomycotina</taxon>
        <taxon>Leotiomycetes</taxon>
        <taxon>Helotiales</taxon>
        <taxon>Hyaloscyphaceae</taxon>
        <taxon>Hyaloscypha</taxon>
    </lineage>
</organism>
<dbReference type="OrthoDB" id="3565018at2759"/>
<evidence type="ECO:0000313" key="4">
    <source>
        <dbReference type="Proteomes" id="UP000235672"/>
    </source>
</evidence>
<sequence length="445" mass="49990">MAFNVSEEPSQTAIHRRGVIISLRKTIEIEAPAQTRPSVSHKMNLSNGDIGTLRHNFEHSKSDPQVHKVTGPKLFSTSSTTSAGTHALSLRSLFSRSDSGNGWPKGCESLNDSNSSLLSGETLPSKIEWHRKTVAMTKKSVRIEMSVAVEALEPTQMQLSAVKIGGPEEESGTEIKDLCSEICKSKDGMCHGYLVDDKQRHYIVRAMIPEENQEDVSQTNVVTESEYINLETLLRARSEWRLTRRQRFKVACVLASSVMQLRSTPWLAEKMQKKNVLFYRQGDKIFADRPYIRHTFASANAEAASTDSHPSPDRACPDSIAKQHRQSHPSALKPIQDTRSSLENLGILLLELCFGQAIESKEDLQRRYLRPGEMPNETSNFLTARDWIELLPEEVSDQALYSAIKCCVLCSFDQKADWGNERFVQAVYASVVQPLEAVVRKWEVL</sequence>
<accession>A0A2J6PPS3</accession>
<evidence type="ECO:0000313" key="3">
    <source>
        <dbReference type="EMBL" id="PMD16024.1"/>
    </source>
</evidence>
<proteinExistence type="predicted"/>
<name>A0A2J6PPS3_9HELO</name>
<protein>
    <recommendedName>
        <fullName evidence="2">DUF7580 domain-containing protein</fullName>
    </recommendedName>
</protein>
<keyword evidence="4" id="KW-1185">Reference proteome</keyword>
<feature type="domain" description="DUF7580" evidence="2">
    <location>
        <begin position="167"/>
        <end position="439"/>
    </location>
</feature>
<gene>
    <name evidence="3" type="ORF">NA56DRAFT_319598</name>
</gene>
<dbReference type="PANTHER" id="PTHR35186:SF4">
    <property type="entry name" value="PRION-INHIBITION AND PROPAGATION HELO DOMAIN-CONTAINING PROTEIN"/>
    <property type="match status" value="1"/>
</dbReference>
<dbReference type="PANTHER" id="PTHR35186">
    <property type="entry name" value="ANK_REP_REGION DOMAIN-CONTAINING PROTEIN"/>
    <property type="match status" value="1"/>
</dbReference>
<feature type="region of interest" description="Disordered" evidence="1">
    <location>
        <begin position="302"/>
        <end position="331"/>
    </location>
</feature>
<dbReference type="Pfam" id="PF24476">
    <property type="entry name" value="DUF7580"/>
    <property type="match status" value="1"/>
</dbReference>
<evidence type="ECO:0000259" key="2">
    <source>
        <dbReference type="Pfam" id="PF24476"/>
    </source>
</evidence>
<dbReference type="STRING" id="1745343.A0A2J6PPS3"/>
<dbReference type="AlphaFoldDB" id="A0A2J6PPS3"/>
<reference evidence="3 4" key="1">
    <citation type="submission" date="2016-05" db="EMBL/GenBank/DDBJ databases">
        <title>A degradative enzymes factory behind the ericoid mycorrhizal symbiosis.</title>
        <authorList>
            <consortium name="DOE Joint Genome Institute"/>
            <person name="Martino E."/>
            <person name="Morin E."/>
            <person name="Grelet G."/>
            <person name="Kuo A."/>
            <person name="Kohler A."/>
            <person name="Daghino S."/>
            <person name="Barry K."/>
            <person name="Choi C."/>
            <person name="Cichocki N."/>
            <person name="Clum A."/>
            <person name="Copeland A."/>
            <person name="Hainaut M."/>
            <person name="Haridas S."/>
            <person name="Labutti K."/>
            <person name="Lindquist E."/>
            <person name="Lipzen A."/>
            <person name="Khouja H.-R."/>
            <person name="Murat C."/>
            <person name="Ohm R."/>
            <person name="Olson A."/>
            <person name="Spatafora J."/>
            <person name="Veneault-Fourrey C."/>
            <person name="Henrissat B."/>
            <person name="Grigoriev I."/>
            <person name="Martin F."/>
            <person name="Perotto S."/>
        </authorList>
    </citation>
    <scope>NUCLEOTIDE SEQUENCE [LARGE SCALE GENOMIC DNA]</scope>
    <source>
        <strain evidence="3 4">UAMH 7357</strain>
    </source>
</reference>
<dbReference type="InterPro" id="IPR056002">
    <property type="entry name" value="DUF7580"/>
</dbReference>
<dbReference type="EMBL" id="KZ613508">
    <property type="protein sequence ID" value="PMD16024.1"/>
    <property type="molecule type" value="Genomic_DNA"/>
</dbReference>
<evidence type="ECO:0000256" key="1">
    <source>
        <dbReference type="SAM" id="MobiDB-lite"/>
    </source>
</evidence>